<dbReference type="Proteomes" id="UP000000925">
    <property type="component" value="Chromosome"/>
</dbReference>
<dbReference type="STRING" id="583355.Caka_1038"/>
<proteinExistence type="predicted"/>
<protein>
    <submittedName>
        <fullName evidence="1">Uncharacterized protein</fullName>
    </submittedName>
</protein>
<reference evidence="1 2" key="1">
    <citation type="journal article" date="2010" name="Stand. Genomic Sci.">
        <title>Complete genome sequence of Coraliomargarita akajimensis type strain (04OKA010-24).</title>
        <authorList>
            <person name="Mavromatis K."/>
            <person name="Abt B."/>
            <person name="Brambilla E."/>
            <person name="Lapidus A."/>
            <person name="Copeland A."/>
            <person name="Deshpande S."/>
            <person name="Nolan M."/>
            <person name="Lucas S."/>
            <person name="Tice H."/>
            <person name="Cheng J.F."/>
            <person name="Han C."/>
            <person name="Detter J.C."/>
            <person name="Woyke T."/>
            <person name="Goodwin L."/>
            <person name="Pitluck S."/>
            <person name="Held B."/>
            <person name="Brettin T."/>
            <person name="Tapia R."/>
            <person name="Ivanova N."/>
            <person name="Mikhailova N."/>
            <person name="Pati A."/>
            <person name="Liolios K."/>
            <person name="Chen A."/>
            <person name="Palaniappan K."/>
            <person name="Land M."/>
            <person name="Hauser L."/>
            <person name="Chang Y.J."/>
            <person name="Jeffries C.D."/>
            <person name="Rohde M."/>
            <person name="Goker M."/>
            <person name="Bristow J."/>
            <person name="Eisen J.A."/>
            <person name="Markowitz V."/>
            <person name="Hugenholtz P."/>
            <person name="Klenk H.P."/>
            <person name="Kyrpides N.C."/>
        </authorList>
    </citation>
    <scope>NUCLEOTIDE SEQUENCE [LARGE SCALE GENOMIC DNA]</scope>
    <source>
        <strain evidence="2">DSM 45221 / IAM 15411 / JCM 23193 / KCTC 12865</strain>
    </source>
</reference>
<sequence length="85" mass="9295">MTTTTRPLLPTLQKLEVKTALNTSPKEQRSPLNWTPNETATCTESQVLAPAPMTAVTLNKKLQTTWQTTLEAEAQPALNACNAFP</sequence>
<dbReference type="KEGG" id="caa:Caka_1038"/>
<keyword evidence="2" id="KW-1185">Reference proteome</keyword>
<dbReference type="EMBL" id="CP001998">
    <property type="protein sequence ID" value="ADE54060.1"/>
    <property type="molecule type" value="Genomic_DNA"/>
</dbReference>
<accession>D5EHL9</accession>
<dbReference type="HOGENOM" id="CLU_2507033_0_0_0"/>
<organism evidence="1 2">
    <name type="scientific">Coraliomargarita akajimensis (strain DSM 45221 / IAM 15411 / JCM 23193 / KCTC 12865 / 04OKA010-24)</name>
    <dbReference type="NCBI Taxonomy" id="583355"/>
    <lineage>
        <taxon>Bacteria</taxon>
        <taxon>Pseudomonadati</taxon>
        <taxon>Verrucomicrobiota</taxon>
        <taxon>Opitutia</taxon>
        <taxon>Puniceicoccales</taxon>
        <taxon>Coraliomargaritaceae</taxon>
        <taxon>Coraliomargarita</taxon>
    </lineage>
</organism>
<name>D5EHL9_CORAD</name>
<evidence type="ECO:0000313" key="2">
    <source>
        <dbReference type="Proteomes" id="UP000000925"/>
    </source>
</evidence>
<evidence type="ECO:0000313" key="1">
    <source>
        <dbReference type="EMBL" id="ADE54060.1"/>
    </source>
</evidence>
<dbReference type="AlphaFoldDB" id="D5EHL9"/>
<gene>
    <name evidence="1" type="ordered locus">Caka_1038</name>
</gene>